<dbReference type="EC" id="6.3.4.19" evidence="6"/>
<keyword evidence="4" id="KW-0067">ATP-binding</keyword>
<dbReference type="PANTHER" id="PTHR43033:SF1">
    <property type="entry name" value="TRNA(ILE)-LYSIDINE SYNTHASE-RELATED"/>
    <property type="match status" value="1"/>
</dbReference>
<organism evidence="6">
    <name type="scientific">bioreactor metagenome</name>
    <dbReference type="NCBI Taxonomy" id="1076179"/>
    <lineage>
        <taxon>unclassified sequences</taxon>
        <taxon>metagenomes</taxon>
        <taxon>ecological metagenomes</taxon>
    </lineage>
</organism>
<dbReference type="Pfam" id="PF01171">
    <property type="entry name" value="ATP_bind_3"/>
    <property type="match status" value="1"/>
</dbReference>
<dbReference type="GO" id="GO:0008033">
    <property type="term" value="P:tRNA processing"/>
    <property type="evidence" value="ECO:0007669"/>
    <property type="project" value="UniProtKB-KW"/>
</dbReference>
<evidence type="ECO:0000256" key="3">
    <source>
        <dbReference type="ARBA" id="ARBA00022741"/>
    </source>
</evidence>
<evidence type="ECO:0000313" key="6">
    <source>
        <dbReference type="EMBL" id="MPN33358.1"/>
    </source>
</evidence>
<evidence type="ECO:0000256" key="1">
    <source>
        <dbReference type="ARBA" id="ARBA00022598"/>
    </source>
</evidence>
<dbReference type="InterPro" id="IPR014729">
    <property type="entry name" value="Rossmann-like_a/b/a_fold"/>
</dbReference>
<evidence type="ECO:0000256" key="2">
    <source>
        <dbReference type="ARBA" id="ARBA00022694"/>
    </source>
</evidence>
<accession>A0A645H2V3</accession>
<comment type="caution">
    <text evidence="6">The sequence shown here is derived from an EMBL/GenBank/DDBJ whole genome shotgun (WGS) entry which is preliminary data.</text>
</comment>
<reference evidence="6" key="1">
    <citation type="submission" date="2019-08" db="EMBL/GenBank/DDBJ databases">
        <authorList>
            <person name="Kucharzyk K."/>
            <person name="Murdoch R.W."/>
            <person name="Higgins S."/>
            <person name="Loffler F."/>
        </authorList>
    </citation>
    <scope>NUCLEOTIDE SEQUENCE</scope>
</reference>
<gene>
    <name evidence="6" type="primary">tilS_36</name>
    <name evidence="6" type="ORF">SDC9_180844</name>
</gene>
<keyword evidence="1 6" id="KW-0436">Ligase</keyword>
<dbReference type="SUPFAM" id="SSF52402">
    <property type="entry name" value="Adenine nucleotide alpha hydrolases-like"/>
    <property type="match status" value="1"/>
</dbReference>
<evidence type="ECO:0000256" key="4">
    <source>
        <dbReference type="ARBA" id="ARBA00022840"/>
    </source>
</evidence>
<dbReference type="Gene3D" id="3.40.50.620">
    <property type="entry name" value="HUPs"/>
    <property type="match status" value="1"/>
</dbReference>
<keyword evidence="3" id="KW-0547">Nucleotide-binding</keyword>
<protein>
    <submittedName>
        <fullName evidence="6">tRNA(Ile)-lysidine synthase</fullName>
        <ecNumber evidence="6">6.3.4.19</ecNumber>
    </submittedName>
</protein>
<evidence type="ECO:0000259" key="5">
    <source>
        <dbReference type="Pfam" id="PF01171"/>
    </source>
</evidence>
<dbReference type="EMBL" id="VSSQ01085824">
    <property type="protein sequence ID" value="MPN33358.1"/>
    <property type="molecule type" value="Genomic_DNA"/>
</dbReference>
<dbReference type="AlphaFoldDB" id="A0A645H2V3"/>
<dbReference type="InterPro" id="IPR012094">
    <property type="entry name" value="tRNA_Ile_lys_synt"/>
</dbReference>
<keyword evidence="2" id="KW-0819">tRNA processing</keyword>
<dbReference type="PANTHER" id="PTHR43033">
    <property type="entry name" value="TRNA(ILE)-LYSIDINE SYNTHASE-RELATED"/>
    <property type="match status" value="1"/>
</dbReference>
<proteinExistence type="predicted"/>
<dbReference type="GO" id="GO:0005524">
    <property type="term" value="F:ATP binding"/>
    <property type="evidence" value="ECO:0007669"/>
    <property type="project" value="UniProtKB-KW"/>
</dbReference>
<feature type="domain" description="tRNA(Ile)-lysidine/2-thiocytidine synthase N-terminal" evidence="5">
    <location>
        <begin position="1"/>
        <end position="42"/>
    </location>
</feature>
<name>A0A645H2V3_9ZZZZ</name>
<dbReference type="InterPro" id="IPR011063">
    <property type="entry name" value="TilS/TtcA_N"/>
</dbReference>
<dbReference type="GO" id="GO:0032267">
    <property type="term" value="F:tRNA(Ile)-lysidine synthase activity"/>
    <property type="evidence" value="ECO:0007669"/>
    <property type="project" value="UniProtKB-EC"/>
</dbReference>
<sequence>MRPLLHFSKAEIYAFAEKNGIEFREDLSNQKNDYLRNGFRNQVIPQIQDISPNFLNGFRDSIHYLSEANDFIQNEIEKALQEIVLKNNGEETTLNRKEMLSKPAFIIKEIIRRFGFSGDEIEKVISGENGKLFRSKTHELHILREEILCVKRKIK</sequence>